<sequence length="137" mass="14932">MIRYALKCAEGHEFESWFQSADAFDGLAAKGMVSCAHCGSDRVEKALMAPKVAPKTKGELTVPASEVEKKIAALRRKVEAEATYVGPRFAEEARRIHASDTPEKPVWGEARPDEARALLEEGIGVAPLPFLPKQKAN</sequence>
<dbReference type="Proteomes" id="UP001243420">
    <property type="component" value="Chromosome"/>
</dbReference>
<name>A0ABY8LC60_9RHOB</name>
<organism evidence="1 2">
    <name type="scientific">Jannaschia ovalis</name>
    <dbReference type="NCBI Taxonomy" id="3038773"/>
    <lineage>
        <taxon>Bacteria</taxon>
        <taxon>Pseudomonadati</taxon>
        <taxon>Pseudomonadota</taxon>
        <taxon>Alphaproteobacteria</taxon>
        <taxon>Rhodobacterales</taxon>
        <taxon>Roseobacteraceae</taxon>
        <taxon>Jannaschia</taxon>
    </lineage>
</organism>
<protein>
    <submittedName>
        <fullName evidence="1">DUF1178 family protein</fullName>
    </submittedName>
</protein>
<dbReference type="InterPro" id="IPR009562">
    <property type="entry name" value="DUF1178"/>
</dbReference>
<reference evidence="1 2" key="1">
    <citation type="submission" date="2023-04" db="EMBL/GenBank/DDBJ databases">
        <title>Jannaschia ovalis sp. nov., a marine bacterium isolated from sea tidal flat.</title>
        <authorList>
            <person name="Kwon D.Y."/>
            <person name="Kim J.-J."/>
        </authorList>
    </citation>
    <scope>NUCLEOTIDE SEQUENCE [LARGE SCALE GENOMIC DNA]</scope>
    <source>
        <strain evidence="1 2">GRR-S6-38</strain>
    </source>
</reference>
<dbReference type="RefSeq" id="WP_279965640.1">
    <property type="nucleotide sequence ID" value="NZ_CP122537.1"/>
</dbReference>
<proteinExistence type="predicted"/>
<keyword evidence="2" id="KW-1185">Reference proteome</keyword>
<gene>
    <name evidence="1" type="ORF">P8627_01105</name>
</gene>
<dbReference type="EMBL" id="CP122537">
    <property type="protein sequence ID" value="WGH78889.1"/>
    <property type="molecule type" value="Genomic_DNA"/>
</dbReference>
<evidence type="ECO:0000313" key="2">
    <source>
        <dbReference type="Proteomes" id="UP001243420"/>
    </source>
</evidence>
<accession>A0ABY8LC60</accession>
<dbReference type="Pfam" id="PF06676">
    <property type="entry name" value="DUF1178"/>
    <property type="match status" value="1"/>
</dbReference>
<dbReference type="PIRSF" id="PIRSF032131">
    <property type="entry name" value="UCP032131"/>
    <property type="match status" value="1"/>
</dbReference>
<evidence type="ECO:0000313" key="1">
    <source>
        <dbReference type="EMBL" id="WGH78889.1"/>
    </source>
</evidence>